<dbReference type="EMBL" id="JAULSU010000002">
    <property type="protein sequence ID" value="KAK0627293.1"/>
    <property type="molecule type" value="Genomic_DNA"/>
</dbReference>
<accession>A0AA40C7Q8</accession>
<reference evidence="2" key="1">
    <citation type="submission" date="2023-06" db="EMBL/GenBank/DDBJ databases">
        <title>Genome-scale phylogeny and comparative genomics of the fungal order Sordariales.</title>
        <authorList>
            <consortium name="Lawrence Berkeley National Laboratory"/>
            <person name="Hensen N."/>
            <person name="Bonometti L."/>
            <person name="Westerberg I."/>
            <person name="Brannstrom I.O."/>
            <person name="Guillou S."/>
            <person name="Cros-Aarteil S."/>
            <person name="Calhoun S."/>
            <person name="Haridas S."/>
            <person name="Kuo A."/>
            <person name="Mondo S."/>
            <person name="Pangilinan J."/>
            <person name="Riley R."/>
            <person name="Labutti K."/>
            <person name="Andreopoulos B."/>
            <person name="Lipzen A."/>
            <person name="Chen C."/>
            <person name="Yanf M."/>
            <person name="Daum C."/>
            <person name="Ng V."/>
            <person name="Clum A."/>
            <person name="Steindorff A."/>
            <person name="Ohm R."/>
            <person name="Martin F."/>
            <person name="Silar P."/>
            <person name="Natvig D."/>
            <person name="Lalanne C."/>
            <person name="Gautier V."/>
            <person name="Ament-Velasquez S.L."/>
            <person name="Kruys A."/>
            <person name="Hutchinson M.I."/>
            <person name="Powell A.J."/>
            <person name="Barry K."/>
            <person name="Miller A.N."/>
            <person name="Grigoriev I.V."/>
            <person name="Debuchy R."/>
            <person name="Gladieux P."/>
            <person name="Thoren M.H."/>
            <person name="Johannesson H."/>
        </authorList>
    </citation>
    <scope>NUCLEOTIDE SEQUENCE</scope>
    <source>
        <strain evidence="2">CBS 606.72</strain>
    </source>
</reference>
<evidence type="ECO:0000313" key="3">
    <source>
        <dbReference type="Proteomes" id="UP001175000"/>
    </source>
</evidence>
<organism evidence="2 3">
    <name type="scientific">Immersiella caudata</name>
    <dbReference type="NCBI Taxonomy" id="314043"/>
    <lineage>
        <taxon>Eukaryota</taxon>
        <taxon>Fungi</taxon>
        <taxon>Dikarya</taxon>
        <taxon>Ascomycota</taxon>
        <taxon>Pezizomycotina</taxon>
        <taxon>Sordariomycetes</taxon>
        <taxon>Sordariomycetidae</taxon>
        <taxon>Sordariales</taxon>
        <taxon>Lasiosphaeriaceae</taxon>
        <taxon>Immersiella</taxon>
    </lineage>
</organism>
<sequence>MVIVPDSSIKNDTGEFFISVQKSFLDSLGPEDRAAFSACSSSDELVNSLKELELQRLNEKLQPYFDALNVLASADTTPALAYGALRVVLQLASGFPTFFEKLLRVLDRLQKAFPQYDAVVKLFDGQPPPCMRRHLESVYRDLFGFLQIAARIFTASNGRVNVLWA</sequence>
<dbReference type="AlphaFoldDB" id="A0AA40C7Q8"/>
<dbReference type="Pfam" id="PF24809">
    <property type="entry name" value="DUF7708"/>
    <property type="match status" value="1"/>
</dbReference>
<name>A0AA40C7Q8_9PEZI</name>
<dbReference type="Proteomes" id="UP001175000">
    <property type="component" value="Unassembled WGS sequence"/>
</dbReference>
<feature type="domain" description="DUF7708" evidence="1">
    <location>
        <begin position="54"/>
        <end position="156"/>
    </location>
</feature>
<comment type="caution">
    <text evidence="2">The sequence shown here is derived from an EMBL/GenBank/DDBJ whole genome shotgun (WGS) entry which is preliminary data.</text>
</comment>
<keyword evidence="3" id="KW-1185">Reference proteome</keyword>
<evidence type="ECO:0000313" key="2">
    <source>
        <dbReference type="EMBL" id="KAK0627293.1"/>
    </source>
</evidence>
<gene>
    <name evidence="2" type="ORF">B0T14DRAFT_563110</name>
</gene>
<protein>
    <recommendedName>
        <fullName evidence="1">DUF7708 domain-containing protein</fullName>
    </recommendedName>
</protein>
<dbReference type="InterPro" id="IPR056125">
    <property type="entry name" value="DUF7708"/>
</dbReference>
<proteinExistence type="predicted"/>
<evidence type="ECO:0000259" key="1">
    <source>
        <dbReference type="Pfam" id="PF24809"/>
    </source>
</evidence>